<organism evidence="2 3">
    <name type="scientific">Kaustia mangrovi</name>
    <dbReference type="NCBI Taxonomy" id="2593653"/>
    <lineage>
        <taxon>Bacteria</taxon>
        <taxon>Pseudomonadati</taxon>
        <taxon>Pseudomonadota</taxon>
        <taxon>Alphaproteobacteria</taxon>
        <taxon>Hyphomicrobiales</taxon>
        <taxon>Parvibaculaceae</taxon>
        <taxon>Kaustia</taxon>
    </lineage>
</organism>
<dbReference type="AlphaFoldDB" id="A0A7S8C5L5"/>
<proteinExistence type="predicted"/>
<feature type="chain" id="PRO_5032693587" evidence="1">
    <location>
        <begin position="23"/>
        <end position="148"/>
    </location>
</feature>
<dbReference type="RefSeq" id="WP_213161124.1">
    <property type="nucleotide sequence ID" value="NZ_CP058214.1"/>
</dbReference>
<keyword evidence="3" id="KW-1185">Reference proteome</keyword>
<evidence type="ECO:0000256" key="1">
    <source>
        <dbReference type="SAM" id="SignalP"/>
    </source>
</evidence>
<feature type="signal peptide" evidence="1">
    <location>
        <begin position="1"/>
        <end position="22"/>
    </location>
</feature>
<dbReference type="Proteomes" id="UP000593594">
    <property type="component" value="Chromosome"/>
</dbReference>
<reference evidence="2 3" key="1">
    <citation type="submission" date="2020-06" db="EMBL/GenBank/DDBJ databases">
        <title>Genome sequence of 2 isolates from Red Sea Mangroves.</title>
        <authorList>
            <person name="Sefrji F."/>
            <person name="Michoud G."/>
            <person name="Merlino G."/>
            <person name="Daffonchio D."/>
        </authorList>
    </citation>
    <scope>NUCLEOTIDE SEQUENCE [LARGE SCALE GENOMIC DNA]</scope>
    <source>
        <strain evidence="2 3">R1DC25</strain>
    </source>
</reference>
<evidence type="ECO:0000313" key="3">
    <source>
        <dbReference type="Proteomes" id="UP000593594"/>
    </source>
</evidence>
<dbReference type="KEGG" id="kmn:HW532_14335"/>
<evidence type="ECO:0000313" key="2">
    <source>
        <dbReference type="EMBL" id="QPC43761.1"/>
    </source>
</evidence>
<keyword evidence="1" id="KW-0732">Signal</keyword>
<sequence length="148" mass="15093">MHKLSPLLAAAALIGSAGLAQAEDAIQEAEGAAAPHPATCTFDKAVLCKDASTCEPTDNLGDLPLPARFLFHFEKRIIAATGPGGLPHITTVRALAQAGDSLVMQGVSGPVGWTIQSSMSSGKTTFVTASDHTVLTAYGTCKSAESGE</sequence>
<gene>
    <name evidence="2" type="ORF">HW532_14335</name>
</gene>
<protein>
    <submittedName>
        <fullName evidence="2">Uncharacterized protein</fullName>
    </submittedName>
</protein>
<dbReference type="EMBL" id="CP058214">
    <property type="protein sequence ID" value="QPC43761.1"/>
    <property type="molecule type" value="Genomic_DNA"/>
</dbReference>
<name>A0A7S8C5L5_9HYPH</name>
<accession>A0A7S8C5L5</accession>